<dbReference type="AlphaFoldDB" id="A0A1D7Y9H3"/>
<gene>
    <name evidence="2" type="ORF">BFF78_15460</name>
</gene>
<organism evidence="2 3">
    <name type="scientific">Streptomyces fodineus</name>
    <dbReference type="NCBI Taxonomy" id="1904616"/>
    <lineage>
        <taxon>Bacteria</taxon>
        <taxon>Bacillati</taxon>
        <taxon>Actinomycetota</taxon>
        <taxon>Actinomycetes</taxon>
        <taxon>Kitasatosporales</taxon>
        <taxon>Streptomycetaceae</taxon>
        <taxon>Streptomyces</taxon>
    </lineage>
</organism>
<evidence type="ECO:0000313" key="3">
    <source>
        <dbReference type="Proteomes" id="UP000094960"/>
    </source>
</evidence>
<dbReference type="EMBL" id="CP017248">
    <property type="protein sequence ID" value="AOR32278.1"/>
    <property type="molecule type" value="Genomic_DNA"/>
</dbReference>
<feature type="region of interest" description="Disordered" evidence="1">
    <location>
        <begin position="1"/>
        <end position="33"/>
    </location>
</feature>
<dbReference type="KEGG" id="spun:BFF78_15460"/>
<sequence>MEQVTQLPGCDGGVVVPGGARRSASEGAVRELRPGSSAQMIGYGQGRDRDVVVCAPAVGVRQDPLR</sequence>
<evidence type="ECO:0000256" key="1">
    <source>
        <dbReference type="SAM" id="MobiDB-lite"/>
    </source>
</evidence>
<name>A0A1D7Y9H3_9ACTN</name>
<reference evidence="3" key="1">
    <citation type="submission" date="2016-09" db="EMBL/GenBank/DDBJ databases">
        <title>Streptomyces puniciscabiei strain:TW1S1 Genome sequencing and assembly.</title>
        <authorList>
            <person name="Kim M.-K."/>
            <person name="Kim S.B."/>
        </authorList>
    </citation>
    <scope>NUCLEOTIDE SEQUENCE [LARGE SCALE GENOMIC DNA]</scope>
    <source>
        <strain evidence="3">TW1S1</strain>
    </source>
</reference>
<dbReference type="Proteomes" id="UP000094960">
    <property type="component" value="Chromosome"/>
</dbReference>
<proteinExistence type="predicted"/>
<keyword evidence="3" id="KW-1185">Reference proteome</keyword>
<protein>
    <submittedName>
        <fullName evidence="2">Uncharacterized protein</fullName>
    </submittedName>
</protein>
<evidence type="ECO:0000313" key="2">
    <source>
        <dbReference type="EMBL" id="AOR32278.1"/>
    </source>
</evidence>
<accession>A0A1D7Y9H3</accession>